<organism evidence="2 3">
    <name type="scientific">Roseibium algae</name>
    <dbReference type="NCBI Taxonomy" id="3123038"/>
    <lineage>
        <taxon>Bacteria</taxon>
        <taxon>Pseudomonadati</taxon>
        <taxon>Pseudomonadota</taxon>
        <taxon>Alphaproteobacteria</taxon>
        <taxon>Hyphomicrobiales</taxon>
        <taxon>Stappiaceae</taxon>
        <taxon>Roseibium</taxon>
    </lineage>
</organism>
<feature type="signal peptide" evidence="1">
    <location>
        <begin position="1"/>
        <end position="25"/>
    </location>
</feature>
<evidence type="ECO:0000256" key="1">
    <source>
        <dbReference type="SAM" id="SignalP"/>
    </source>
</evidence>
<keyword evidence="1" id="KW-0732">Signal</keyword>
<evidence type="ECO:0000313" key="3">
    <source>
        <dbReference type="Proteomes" id="UP001385499"/>
    </source>
</evidence>
<reference evidence="2 3" key="1">
    <citation type="submission" date="2024-02" db="EMBL/GenBank/DDBJ databases">
        <title>Roseibium algae sp. nov., isolated from marine alga (Grateloupia sp.), showing potential in myo-inositol conversion.</title>
        <authorList>
            <person name="Wang Y."/>
        </authorList>
    </citation>
    <scope>NUCLEOTIDE SEQUENCE [LARGE SCALE GENOMIC DNA]</scope>
    <source>
        <strain evidence="2 3">H3510</strain>
    </source>
</reference>
<protein>
    <recommendedName>
        <fullName evidence="4">Ca-activated chloride channel family protein</fullName>
    </recommendedName>
</protein>
<dbReference type="Proteomes" id="UP001385499">
    <property type="component" value="Unassembled WGS sequence"/>
</dbReference>
<gene>
    <name evidence="2" type="ORF">V6575_14865</name>
</gene>
<sequence>MSRTTKILLLIACLAGLAAGKDAWAKFFWLSGAPQLAYPLLSDPAAQAAALYEMGRYKEADEGFTRVGRSATYDRALSLAMTGKYELSVAYFDAVLFSNEYDRDARLNQEIVSSLVVPVIGESSGHGRIEVTLRAAGLNVVAFDPNNPSQAIEAQGPTDGVRRLERGIDNRTVSAGEDWLETLADSPGAYLGGRLAAEMERRVTAGEAHKAEPSKW</sequence>
<dbReference type="EMBL" id="JBAKIA010000010">
    <property type="protein sequence ID" value="MEJ8475375.1"/>
    <property type="molecule type" value="Genomic_DNA"/>
</dbReference>
<evidence type="ECO:0008006" key="4">
    <source>
        <dbReference type="Google" id="ProtNLM"/>
    </source>
</evidence>
<name>A0ABU8TMH3_9HYPH</name>
<comment type="caution">
    <text evidence="2">The sequence shown here is derived from an EMBL/GenBank/DDBJ whole genome shotgun (WGS) entry which is preliminary data.</text>
</comment>
<feature type="chain" id="PRO_5047456905" description="Ca-activated chloride channel family protein" evidence="1">
    <location>
        <begin position="26"/>
        <end position="216"/>
    </location>
</feature>
<dbReference type="RefSeq" id="WP_340275405.1">
    <property type="nucleotide sequence ID" value="NZ_JBAKIA010000010.1"/>
</dbReference>
<evidence type="ECO:0000313" key="2">
    <source>
        <dbReference type="EMBL" id="MEJ8475375.1"/>
    </source>
</evidence>
<keyword evidence="3" id="KW-1185">Reference proteome</keyword>
<proteinExistence type="predicted"/>
<accession>A0ABU8TMH3</accession>